<dbReference type="EMBL" id="CASHTH010002234">
    <property type="protein sequence ID" value="CAI8026783.1"/>
    <property type="molecule type" value="Genomic_DNA"/>
</dbReference>
<evidence type="ECO:0000313" key="1">
    <source>
        <dbReference type="EMBL" id="CAI8026783.1"/>
    </source>
</evidence>
<name>A0AA35WMD0_GEOBA</name>
<sequence length="310" mass="33113">MLGPWGEDPSQSLGVTQPSNVEVTLEKVAVNAVMAGCRPEYFPVVVACVKAAMQTEFNLAGCQATTGGAAPVIIVNGPIAAQLGINGDSGCFGPGYRPNATIGRALRLFVRNIAGLIIGEMDKATLAMPGRYSFCFSENEARSPWEPRHVELGLNPEDSMVTIHAIRAFYPIMETTVSRGIEILNTLVKATQATGFSNYYQIGTGAQVTLVISPEHAAEIAADGLTKKDVREYVYANARMSIGQLSGLAHWGNRNYPAWIDDSKPDTMVPIAPRADDIVIVVAGGDGRHSAWLAGWGVTRVVTEKIEIPG</sequence>
<comment type="caution">
    <text evidence="1">The sequence shown here is derived from an EMBL/GenBank/DDBJ whole genome shotgun (WGS) entry which is preliminary data.</text>
</comment>
<protein>
    <submittedName>
        <fullName evidence="1">Uncharacterized protein</fullName>
    </submittedName>
</protein>
<gene>
    <name evidence="1" type="ORF">GBAR_LOCUS15348</name>
</gene>
<accession>A0AA35WMD0</accession>
<dbReference type="Proteomes" id="UP001174909">
    <property type="component" value="Unassembled WGS sequence"/>
</dbReference>
<proteinExistence type="predicted"/>
<organism evidence="1 2">
    <name type="scientific">Geodia barretti</name>
    <name type="common">Barrett's horny sponge</name>
    <dbReference type="NCBI Taxonomy" id="519541"/>
    <lineage>
        <taxon>Eukaryota</taxon>
        <taxon>Metazoa</taxon>
        <taxon>Porifera</taxon>
        <taxon>Demospongiae</taxon>
        <taxon>Heteroscleromorpha</taxon>
        <taxon>Tetractinellida</taxon>
        <taxon>Astrophorina</taxon>
        <taxon>Geodiidae</taxon>
        <taxon>Geodia</taxon>
    </lineage>
</organism>
<keyword evidence="2" id="KW-1185">Reference proteome</keyword>
<reference evidence="1" key="1">
    <citation type="submission" date="2023-03" db="EMBL/GenBank/DDBJ databases">
        <authorList>
            <person name="Steffen K."/>
            <person name="Cardenas P."/>
        </authorList>
    </citation>
    <scope>NUCLEOTIDE SEQUENCE</scope>
</reference>
<evidence type="ECO:0000313" key="2">
    <source>
        <dbReference type="Proteomes" id="UP001174909"/>
    </source>
</evidence>
<dbReference type="AlphaFoldDB" id="A0AA35WMD0"/>